<evidence type="ECO:0000313" key="4">
    <source>
        <dbReference type="Proteomes" id="UP000004671"/>
    </source>
</evidence>
<organism evidence="3 4">
    <name type="scientific">Caldithrix abyssi DSM 13497</name>
    <dbReference type="NCBI Taxonomy" id="880073"/>
    <lineage>
        <taxon>Bacteria</taxon>
        <taxon>Pseudomonadati</taxon>
        <taxon>Calditrichota</taxon>
        <taxon>Calditrichia</taxon>
        <taxon>Calditrichales</taxon>
        <taxon>Calditrichaceae</taxon>
        <taxon>Caldithrix</taxon>
    </lineage>
</organism>
<evidence type="ECO:0000313" key="3">
    <source>
        <dbReference type="EMBL" id="EHO43392.1"/>
    </source>
</evidence>
<dbReference type="Proteomes" id="UP000004671">
    <property type="component" value="Chromosome"/>
</dbReference>
<dbReference type="AlphaFoldDB" id="H1XQ87"/>
<protein>
    <submittedName>
        <fullName evidence="2">Anti-anti-sigma factor</fullName>
    </submittedName>
    <submittedName>
        <fullName evidence="3">Sulfate transporter/antisigma-factor antagonist STAS</fullName>
    </submittedName>
</protein>
<dbReference type="RefSeq" id="WP_006931019.1">
    <property type="nucleotide sequence ID" value="NZ_CM001402.1"/>
</dbReference>
<name>H1XQ87_CALAY</name>
<dbReference type="Proteomes" id="UP000183868">
    <property type="component" value="Chromosome"/>
</dbReference>
<dbReference type="STRING" id="880073.Cabys_2758"/>
<dbReference type="EMBL" id="CP018099">
    <property type="protein sequence ID" value="APF19506.1"/>
    <property type="molecule type" value="Genomic_DNA"/>
</dbReference>
<reference evidence="2 5" key="2">
    <citation type="submission" date="2016-11" db="EMBL/GenBank/DDBJ databases">
        <title>Genomic analysis of Caldithrix abyssi and proposal of a novel bacterial phylum Caldithrichaeota.</title>
        <authorList>
            <person name="Kublanov I."/>
            <person name="Sigalova O."/>
            <person name="Gavrilov S."/>
            <person name="Lebedinsky A."/>
            <person name="Ivanova N."/>
            <person name="Daum C."/>
            <person name="Reddy T."/>
            <person name="Klenk H.P."/>
            <person name="Goker M."/>
            <person name="Reva O."/>
            <person name="Miroshnichenko M."/>
            <person name="Kyprides N."/>
            <person name="Woyke T."/>
            <person name="Gelfand M."/>
        </authorList>
    </citation>
    <scope>NUCLEOTIDE SEQUENCE [LARGE SCALE GENOMIC DNA]</scope>
    <source>
        <strain evidence="2 5">LF13</strain>
    </source>
</reference>
<evidence type="ECO:0000259" key="1">
    <source>
        <dbReference type="PROSITE" id="PS50801"/>
    </source>
</evidence>
<dbReference type="PANTHER" id="PTHR33495:SF6">
    <property type="entry name" value="ANTI-SIGMA FACTOR ANTAGONIST"/>
    <property type="match status" value="1"/>
</dbReference>
<dbReference type="HOGENOM" id="CLU_115403_9_3_0"/>
<keyword evidence="4" id="KW-1185">Reference proteome</keyword>
<dbReference type="GO" id="GO:0043856">
    <property type="term" value="F:anti-sigma factor antagonist activity"/>
    <property type="evidence" value="ECO:0007669"/>
    <property type="project" value="TreeGrafter"/>
</dbReference>
<dbReference type="OrthoDB" id="5738021at2"/>
<dbReference type="SUPFAM" id="SSF52091">
    <property type="entry name" value="SpoIIaa-like"/>
    <property type="match status" value="1"/>
</dbReference>
<evidence type="ECO:0000313" key="2">
    <source>
        <dbReference type="EMBL" id="APF19506.1"/>
    </source>
</evidence>
<dbReference type="InterPro" id="IPR036513">
    <property type="entry name" value="STAS_dom_sf"/>
</dbReference>
<dbReference type="InParanoid" id="H1XQ87"/>
<dbReference type="KEGG" id="caby:Cabys_2758"/>
<dbReference type="CDD" id="cd07043">
    <property type="entry name" value="STAS_anti-anti-sigma_factors"/>
    <property type="match status" value="1"/>
</dbReference>
<accession>H1XQ87</accession>
<dbReference type="Gene3D" id="3.30.750.24">
    <property type="entry name" value="STAS domain"/>
    <property type="match status" value="1"/>
</dbReference>
<dbReference type="PROSITE" id="PS50801">
    <property type="entry name" value="STAS"/>
    <property type="match status" value="1"/>
</dbReference>
<dbReference type="Pfam" id="PF01740">
    <property type="entry name" value="STAS"/>
    <property type="match status" value="1"/>
</dbReference>
<dbReference type="eggNOG" id="COG1366">
    <property type="taxonomic scope" value="Bacteria"/>
</dbReference>
<dbReference type="InterPro" id="IPR002645">
    <property type="entry name" value="STAS_dom"/>
</dbReference>
<proteinExistence type="predicted"/>
<dbReference type="PANTHER" id="PTHR33495">
    <property type="entry name" value="ANTI-SIGMA FACTOR ANTAGONIST TM_1081-RELATED-RELATED"/>
    <property type="match status" value="1"/>
</dbReference>
<gene>
    <name evidence="2" type="ORF">Cabys_2758</name>
    <name evidence="3" type="ORF">Calab_3795</name>
</gene>
<reference evidence="3 4" key="1">
    <citation type="submission" date="2011-09" db="EMBL/GenBank/DDBJ databases">
        <title>The permanent draft genome of Caldithrix abyssi DSM 13497.</title>
        <authorList>
            <consortium name="US DOE Joint Genome Institute (JGI-PGF)"/>
            <person name="Lucas S."/>
            <person name="Han J."/>
            <person name="Lapidus A."/>
            <person name="Bruce D."/>
            <person name="Goodwin L."/>
            <person name="Pitluck S."/>
            <person name="Peters L."/>
            <person name="Kyrpides N."/>
            <person name="Mavromatis K."/>
            <person name="Ivanova N."/>
            <person name="Mikhailova N."/>
            <person name="Chertkov O."/>
            <person name="Detter J.C."/>
            <person name="Tapia R."/>
            <person name="Han C."/>
            <person name="Land M."/>
            <person name="Hauser L."/>
            <person name="Markowitz V."/>
            <person name="Cheng J.-F."/>
            <person name="Hugenholtz P."/>
            <person name="Woyke T."/>
            <person name="Wu D."/>
            <person name="Spring S."/>
            <person name="Brambilla E."/>
            <person name="Klenk H.-P."/>
            <person name="Eisen J.A."/>
        </authorList>
    </citation>
    <scope>NUCLEOTIDE SEQUENCE [LARGE SCALE GENOMIC DNA]</scope>
    <source>
        <strain evidence="3 4">DSM 13497</strain>
    </source>
</reference>
<feature type="domain" description="STAS" evidence="1">
    <location>
        <begin position="14"/>
        <end position="114"/>
    </location>
</feature>
<dbReference type="PaxDb" id="880073-Calab_3795"/>
<evidence type="ECO:0000313" key="5">
    <source>
        <dbReference type="Proteomes" id="UP000183868"/>
    </source>
</evidence>
<dbReference type="EMBL" id="CM001402">
    <property type="protein sequence ID" value="EHO43392.1"/>
    <property type="molecule type" value="Genomic_DNA"/>
</dbReference>
<sequence length="114" mass="12698">MESNFKLTSVLKGDILIITTEGYVNNQGGEMILTTFNDYFQKGVKKVVINFKRSNLVNSIGISFLIEIIEQLNHVQGKLIFTDLEPAIEKTLTIMGLFNFAGQAATVKSALHNF</sequence>